<feature type="transmembrane region" description="Helical" evidence="10">
    <location>
        <begin position="304"/>
        <end position="328"/>
    </location>
</feature>
<dbReference type="GO" id="GO:0016020">
    <property type="term" value="C:membrane"/>
    <property type="evidence" value="ECO:0007669"/>
    <property type="project" value="InterPro"/>
</dbReference>
<organism evidence="12 13">
    <name type="scientific">Dissophora globulifera</name>
    <dbReference type="NCBI Taxonomy" id="979702"/>
    <lineage>
        <taxon>Eukaryota</taxon>
        <taxon>Fungi</taxon>
        <taxon>Fungi incertae sedis</taxon>
        <taxon>Mucoromycota</taxon>
        <taxon>Mortierellomycotina</taxon>
        <taxon>Mortierellomycetes</taxon>
        <taxon>Mortierellales</taxon>
        <taxon>Mortierellaceae</taxon>
        <taxon>Dissophora</taxon>
    </lineage>
</organism>
<evidence type="ECO:0000256" key="6">
    <source>
        <dbReference type="ARBA" id="ARBA00022840"/>
    </source>
</evidence>
<evidence type="ECO:0000256" key="1">
    <source>
        <dbReference type="ARBA" id="ARBA00004127"/>
    </source>
</evidence>
<evidence type="ECO:0000256" key="8">
    <source>
        <dbReference type="ARBA" id="ARBA00023136"/>
    </source>
</evidence>
<dbReference type="InterPro" id="IPR050173">
    <property type="entry name" value="ABC_transporter_C-like"/>
</dbReference>
<feature type="compositionally biased region" description="Low complexity" evidence="9">
    <location>
        <begin position="96"/>
        <end position="109"/>
    </location>
</feature>
<evidence type="ECO:0000256" key="7">
    <source>
        <dbReference type="ARBA" id="ARBA00022989"/>
    </source>
</evidence>
<evidence type="ECO:0000256" key="4">
    <source>
        <dbReference type="ARBA" id="ARBA00022737"/>
    </source>
</evidence>
<dbReference type="GO" id="GO:0012505">
    <property type="term" value="C:endomembrane system"/>
    <property type="evidence" value="ECO:0007669"/>
    <property type="project" value="UniProtKB-SubCell"/>
</dbReference>
<dbReference type="OrthoDB" id="6500128at2759"/>
<dbReference type="PANTHER" id="PTHR24223">
    <property type="entry name" value="ATP-BINDING CASSETTE SUB-FAMILY C"/>
    <property type="match status" value="1"/>
</dbReference>
<keyword evidence="8 10" id="KW-0472">Membrane</keyword>
<dbReference type="PANTHER" id="PTHR24223:SF443">
    <property type="entry name" value="MULTIDRUG-RESISTANCE LIKE PROTEIN 1, ISOFORM I"/>
    <property type="match status" value="1"/>
</dbReference>
<dbReference type="InterPro" id="IPR027417">
    <property type="entry name" value="P-loop_NTPase"/>
</dbReference>
<evidence type="ECO:0000256" key="5">
    <source>
        <dbReference type="ARBA" id="ARBA00022741"/>
    </source>
</evidence>
<keyword evidence="5" id="KW-0547">Nucleotide-binding</keyword>
<dbReference type="InterPro" id="IPR044726">
    <property type="entry name" value="ABCC_6TM_D2"/>
</dbReference>
<keyword evidence="4" id="KW-0677">Repeat</keyword>
<evidence type="ECO:0000313" key="13">
    <source>
        <dbReference type="Proteomes" id="UP000738325"/>
    </source>
</evidence>
<feature type="transmembrane region" description="Helical" evidence="10">
    <location>
        <begin position="429"/>
        <end position="451"/>
    </location>
</feature>
<keyword evidence="7 10" id="KW-1133">Transmembrane helix</keyword>
<feature type="non-terminal residue" evidence="12">
    <location>
        <position position="528"/>
    </location>
</feature>
<dbReference type="GO" id="GO:0140359">
    <property type="term" value="F:ABC-type transporter activity"/>
    <property type="evidence" value="ECO:0007669"/>
    <property type="project" value="InterPro"/>
</dbReference>
<evidence type="ECO:0000256" key="9">
    <source>
        <dbReference type="SAM" id="MobiDB-lite"/>
    </source>
</evidence>
<keyword evidence="3 10" id="KW-0812">Transmembrane</keyword>
<dbReference type="GO" id="GO:0005524">
    <property type="term" value="F:ATP binding"/>
    <property type="evidence" value="ECO:0007669"/>
    <property type="project" value="UniProtKB-KW"/>
</dbReference>
<comment type="subcellular location">
    <subcellularLocation>
        <location evidence="1">Endomembrane system</location>
        <topology evidence="1">Multi-pass membrane protein</topology>
    </subcellularLocation>
</comment>
<evidence type="ECO:0000259" key="11">
    <source>
        <dbReference type="PROSITE" id="PS50929"/>
    </source>
</evidence>
<dbReference type="SUPFAM" id="SSF52540">
    <property type="entry name" value="P-loop containing nucleoside triphosphate hydrolases"/>
    <property type="match status" value="1"/>
</dbReference>
<protein>
    <submittedName>
        <fullName evidence="12">Canalicular multispecific organic anion transporter 1</fullName>
    </submittedName>
</protein>
<dbReference type="InterPro" id="IPR036640">
    <property type="entry name" value="ABC1_TM_sf"/>
</dbReference>
<feature type="region of interest" description="Disordered" evidence="9">
    <location>
        <begin position="87"/>
        <end position="116"/>
    </location>
</feature>
<dbReference type="CDD" id="cd18580">
    <property type="entry name" value="ABC_6TM_ABCC_D2"/>
    <property type="match status" value="1"/>
</dbReference>
<dbReference type="Gene3D" id="3.40.50.300">
    <property type="entry name" value="P-loop containing nucleotide triphosphate hydrolases"/>
    <property type="match status" value="2"/>
</dbReference>
<evidence type="ECO:0000256" key="10">
    <source>
        <dbReference type="SAM" id="Phobius"/>
    </source>
</evidence>
<dbReference type="Gene3D" id="1.20.1560.10">
    <property type="entry name" value="ABC transporter type 1, transmembrane domain"/>
    <property type="match status" value="1"/>
</dbReference>
<feature type="region of interest" description="Disordered" evidence="9">
    <location>
        <begin position="59"/>
        <end position="78"/>
    </location>
</feature>
<proteinExistence type="predicted"/>
<sequence length="528" mass="59625">MGLLKDKTRILVTHGIHHLEHVDQIVALKDGSISEVGDYQQLMDSRGAFHQLLKDYSATHKRKNNKHTSSSTRQHLRDLLHGKKDTAKDGMEQIESSRSSISADNSISDSDGDNSERNTIIEDAVKVIGDAAVKKDDSGELIADEKMEAGRVGWQIVLSYAKAASYRNALFCIVLFVLGQACHLSTNFWLRYWISDSESRERDGQELRPVSYYLIGYARLVLLYMCLDVVVNYTTEVVCGIRASKIIYDRLLTRVLRLPMSFFDVTPMGRIVNRFSSDINAIDSQLPVEWNELFRFTSIIGGTLYVITYSTPVFLFAIPPLILVYLWIQDYFIKSSSSLKRLYSVSKSPLYQHFSETLAGVSTIRVMKGLREQFVHENDERADLMANRYNVYGYDNRWLTIRLESLGAVLVFIASSLAVLNAGKSDPSLVGLALSYAFNLIRLINFLVLAVNEVQNILVSVERVEEYSQKPTEAPVETGARLPENWPSEGRIVFKNYSTRYREGLGLVIKNVSMTVEPKESVGIVGRT</sequence>
<feature type="domain" description="ABC transmembrane type-1" evidence="11">
    <location>
        <begin position="170"/>
        <end position="456"/>
    </location>
</feature>
<accession>A0A9P6R0J2</accession>
<comment type="caution">
    <text evidence="12">The sequence shown here is derived from an EMBL/GenBank/DDBJ whole genome shotgun (WGS) entry which is preliminary data.</text>
</comment>
<evidence type="ECO:0000256" key="2">
    <source>
        <dbReference type="ARBA" id="ARBA00022448"/>
    </source>
</evidence>
<dbReference type="SUPFAM" id="SSF90123">
    <property type="entry name" value="ABC transporter transmembrane region"/>
    <property type="match status" value="1"/>
</dbReference>
<dbReference type="PROSITE" id="PS50929">
    <property type="entry name" value="ABC_TM1F"/>
    <property type="match status" value="1"/>
</dbReference>
<dbReference type="Proteomes" id="UP000738325">
    <property type="component" value="Unassembled WGS sequence"/>
</dbReference>
<dbReference type="InterPro" id="IPR011527">
    <property type="entry name" value="ABC1_TM_dom"/>
</dbReference>
<feature type="transmembrane region" description="Helical" evidence="10">
    <location>
        <begin position="405"/>
        <end position="422"/>
    </location>
</feature>
<gene>
    <name evidence="12" type="primary">ABCC2_1</name>
    <name evidence="12" type="ORF">BGZ99_002645</name>
</gene>
<name>A0A9P6R0J2_9FUNG</name>
<keyword evidence="13" id="KW-1185">Reference proteome</keyword>
<reference evidence="12" key="1">
    <citation type="journal article" date="2020" name="Fungal Divers.">
        <title>Resolving the Mortierellaceae phylogeny through synthesis of multi-gene phylogenetics and phylogenomics.</title>
        <authorList>
            <person name="Vandepol N."/>
            <person name="Liber J."/>
            <person name="Desiro A."/>
            <person name="Na H."/>
            <person name="Kennedy M."/>
            <person name="Barry K."/>
            <person name="Grigoriev I.V."/>
            <person name="Miller A.N."/>
            <person name="O'Donnell K."/>
            <person name="Stajich J.E."/>
            <person name="Bonito G."/>
        </authorList>
    </citation>
    <scope>NUCLEOTIDE SEQUENCE</scope>
    <source>
        <strain evidence="12">REB-010B</strain>
    </source>
</reference>
<dbReference type="AlphaFoldDB" id="A0A9P6R0J2"/>
<evidence type="ECO:0000313" key="12">
    <source>
        <dbReference type="EMBL" id="KAG0303603.1"/>
    </source>
</evidence>
<keyword evidence="6" id="KW-0067">ATP-binding</keyword>
<dbReference type="Pfam" id="PF00664">
    <property type="entry name" value="ABC_membrane"/>
    <property type="match status" value="1"/>
</dbReference>
<dbReference type="FunFam" id="1.20.1560.10:FF:000010">
    <property type="entry name" value="Multidrug resistance-associated ABC transporter"/>
    <property type="match status" value="1"/>
</dbReference>
<keyword evidence="2" id="KW-0813">Transport</keyword>
<evidence type="ECO:0000256" key="3">
    <source>
        <dbReference type="ARBA" id="ARBA00022692"/>
    </source>
</evidence>
<dbReference type="EMBL" id="JAAAIP010001811">
    <property type="protein sequence ID" value="KAG0303603.1"/>
    <property type="molecule type" value="Genomic_DNA"/>
</dbReference>